<dbReference type="GO" id="GO:0000981">
    <property type="term" value="F:DNA-binding transcription factor activity, RNA polymerase II-specific"/>
    <property type="evidence" value="ECO:0007669"/>
    <property type="project" value="TreeGrafter"/>
</dbReference>
<evidence type="ECO:0000256" key="1">
    <source>
        <dbReference type="ARBA" id="ARBA00004123"/>
    </source>
</evidence>
<evidence type="ECO:0000313" key="16">
    <source>
        <dbReference type="Proteomes" id="UP000663856"/>
    </source>
</evidence>
<dbReference type="SMART" id="SM01366">
    <property type="entry name" value="c-clamp"/>
    <property type="match status" value="1"/>
</dbReference>
<feature type="compositionally biased region" description="Polar residues" evidence="10">
    <location>
        <begin position="334"/>
        <end position="343"/>
    </location>
</feature>
<dbReference type="Gene3D" id="1.10.30.10">
    <property type="entry name" value="High mobility group box domain"/>
    <property type="match status" value="1"/>
</dbReference>
<feature type="domain" description="HMG box" evidence="11">
    <location>
        <begin position="253"/>
        <end position="321"/>
    </location>
</feature>
<dbReference type="EMBL" id="CAJOBG010001543">
    <property type="protein sequence ID" value="CAF3938369.1"/>
    <property type="molecule type" value="Genomic_DNA"/>
</dbReference>
<evidence type="ECO:0000313" key="17">
    <source>
        <dbReference type="Proteomes" id="UP000663866"/>
    </source>
</evidence>
<dbReference type="SMART" id="SM00398">
    <property type="entry name" value="HMG"/>
    <property type="match status" value="1"/>
</dbReference>
<organism evidence="13 16">
    <name type="scientific">Rotaria magnacalcarata</name>
    <dbReference type="NCBI Taxonomy" id="392030"/>
    <lineage>
        <taxon>Eukaryota</taxon>
        <taxon>Metazoa</taxon>
        <taxon>Spiralia</taxon>
        <taxon>Gnathifera</taxon>
        <taxon>Rotifera</taxon>
        <taxon>Eurotatoria</taxon>
        <taxon>Bdelloidea</taxon>
        <taxon>Philodinida</taxon>
        <taxon>Philodinidae</taxon>
        <taxon>Rotaria</taxon>
    </lineage>
</organism>
<evidence type="ECO:0000256" key="6">
    <source>
        <dbReference type="ARBA" id="ARBA00023159"/>
    </source>
</evidence>
<name>A0A816W6F7_9BILA</name>
<dbReference type="Proteomes" id="UP000663866">
    <property type="component" value="Unassembled WGS sequence"/>
</dbReference>
<evidence type="ECO:0000256" key="10">
    <source>
        <dbReference type="SAM" id="MobiDB-lite"/>
    </source>
</evidence>
<keyword evidence="7" id="KW-0804">Transcription</keyword>
<dbReference type="Proteomes" id="UP000663856">
    <property type="component" value="Unassembled WGS sequence"/>
</dbReference>
<comment type="caution">
    <text evidence="13">The sequence shown here is derived from an EMBL/GenBank/DDBJ whole genome shotgun (WGS) entry which is preliminary data.</text>
</comment>
<feature type="compositionally biased region" description="Polar residues" evidence="10">
    <location>
        <begin position="1"/>
        <end position="12"/>
    </location>
</feature>
<feature type="compositionally biased region" description="Low complexity" evidence="10">
    <location>
        <begin position="20"/>
        <end position="37"/>
    </location>
</feature>
<feature type="compositionally biased region" description="Low complexity" evidence="10">
    <location>
        <begin position="438"/>
        <end position="474"/>
    </location>
</feature>
<dbReference type="Proteomes" id="UP000663842">
    <property type="component" value="Unassembled WGS sequence"/>
</dbReference>
<dbReference type="GO" id="GO:0060070">
    <property type="term" value="P:canonical Wnt signaling pathway"/>
    <property type="evidence" value="ECO:0007669"/>
    <property type="project" value="TreeGrafter"/>
</dbReference>
<feature type="compositionally biased region" description="Acidic residues" evidence="10">
    <location>
        <begin position="504"/>
        <end position="517"/>
    </location>
</feature>
<dbReference type="GO" id="GO:0000785">
    <property type="term" value="C:chromatin"/>
    <property type="evidence" value="ECO:0007669"/>
    <property type="project" value="TreeGrafter"/>
</dbReference>
<protein>
    <recommendedName>
        <fullName evidence="11">HMG box domain-containing protein</fullName>
    </recommendedName>
</protein>
<proteinExistence type="inferred from homology"/>
<dbReference type="FunFam" id="1.10.30.10:FF:000001">
    <property type="entry name" value="transcription factor 7 isoform X2"/>
    <property type="match status" value="1"/>
</dbReference>
<evidence type="ECO:0000313" key="13">
    <source>
        <dbReference type="EMBL" id="CAF2131044.1"/>
    </source>
</evidence>
<feature type="compositionally biased region" description="Acidic residues" evidence="10">
    <location>
        <begin position="481"/>
        <end position="496"/>
    </location>
</feature>
<dbReference type="Proteomes" id="UP000663887">
    <property type="component" value="Unassembled WGS sequence"/>
</dbReference>
<dbReference type="CDD" id="cd21996">
    <property type="entry name" value="HMG-box_TCF7-like"/>
    <property type="match status" value="1"/>
</dbReference>
<dbReference type="GO" id="GO:1990907">
    <property type="term" value="C:beta-catenin-TCF complex"/>
    <property type="evidence" value="ECO:0007669"/>
    <property type="project" value="TreeGrafter"/>
</dbReference>
<dbReference type="EMBL" id="CAJNRG010008346">
    <property type="protein sequence ID" value="CAF2103484.1"/>
    <property type="molecule type" value="Genomic_DNA"/>
</dbReference>
<keyword evidence="6" id="KW-0010">Activator</keyword>
<dbReference type="PANTHER" id="PTHR10373">
    <property type="entry name" value="TRANSCRIPTION FACTOR 7 FAMILY MEMBER"/>
    <property type="match status" value="1"/>
</dbReference>
<evidence type="ECO:0000256" key="3">
    <source>
        <dbReference type="ARBA" id="ARBA00022687"/>
    </source>
</evidence>
<feature type="region of interest" description="Disordered" evidence="10">
    <location>
        <begin position="145"/>
        <end position="168"/>
    </location>
</feature>
<keyword evidence="17" id="KW-1185">Reference proteome</keyword>
<dbReference type="GO" id="GO:0000978">
    <property type="term" value="F:RNA polymerase II cis-regulatory region sequence-specific DNA binding"/>
    <property type="evidence" value="ECO:0007669"/>
    <property type="project" value="TreeGrafter"/>
</dbReference>
<feature type="region of interest" description="Disordered" evidence="10">
    <location>
        <begin position="438"/>
        <end position="588"/>
    </location>
</feature>
<comment type="subcellular location">
    <subcellularLocation>
        <location evidence="1">Nucleus</location>
    </subcellularLocation>
</comment>
<feature type="region of interest" description="Disordered" evidence="10">
    <location>
        <begin position="330"/>
        <end position="374"/>
    </location>
</feature>
<evidence type="ECO:0000256" key="8">
    <source>
        <dbReference type="ARBA" id="ARBA00023242"/>
    </source>
</evidence>
<gene>
    <name evidence="14" type="ORF">OVN521_LOCUS11540</name>
    <name evidence="15" type="ORF">UXM345_LOCUS25553</name>
    <name evidence="13" type="ORF">WKI299_LOCUS26285</name>
    <name evidence="12" type="ORF">XDN619_LOCUS19152</name>
</gene>
<accession>A0A816W6F7</accession>
<evidence type="ECO:0000313" key="12">
    <source>
        <dbReference type="EMBL" id="CAF2103484.1"/>
    </source>
</evidence>
<feature type="compositionally biased region" description="Pro residues" evidence="10">
    <location>
        <begin position="204"/>
        <end position="216"/>
    </location>
</feature>
<evidence type="ECO:0000259" key="11">
    <source>
        <dbReference type="PROSITE" id="PS50118"/>
    </source>
</evidence>
<evidence type="ECO:0000313" key="15">
    <source>
        <dbReference type="EMBL" id="CAF4158586.1"/>
    </source>
</evidence>
<dbReference type="PROSITE" id="PS50118">
    <property type="entry name" value="HMG_BOX_2"/>
    <property type="match status" value="1"/>
</dbReference>
<evidence type="ECO:0000256" key="9">
    <source>
        <dbReference type="PROSITE-ProRule" id="PRU00267"/>
    </source>
</evidence>
<feature type="region of interest" description="Disordered" evidence="10">
    <location>
        <begin position="1"/>
        <end position="105"/>
    </location>
</feature>
<dbReference type="EMBL" id="CAJNRF010011389">
    <property type="protein sequence ID" value="CAF2131044.1"/>
    <property type="molecule type" value="Genomic_DNA"/>
</dbReference>
<dbReference type="InterPro" id="IPR024940">
    <property type="entry name" value="TCF/LEF"/>
</dbReference>
<evidence type="ECO:0000256" key="7">
    <source>
        <dbReference type="ARBA" id="ARBA00023163"/>
    </source>
</evidence>
<evidence type="ECO:0000256" key="4">
    <source>
        <dbReference type="ARBA" id="ARBA00023015"/>
    </source>
</evidence>
<sequence length="588" mass="66267">MASPKYQSTDFQTPIKKKCSPSPLSSPSSISTTSTNSKQRSITDSSNNNDETITTIKMEDGNDEVKVFSASTIKKNEPDDDIDVDGIEDRLSPVVEEPTSPNKNDTFNSSISGLYASPFLYPYFHPMFHPYLMAAAAQANAAASSADKSANDGQSHPPNPYGSAPSSLSPFPGFNPGMSFPSLYPPGMPNHQFRPNLFNPFGIPIPAPGVRPPQPPSSSSSSSSSNRHHQNYDGSPRNLSALLDAQRPKKPHIKKPLNAFMLYMKEQRARVIEECTLKESSAINKVLGQKWKELPRSEQDRYYELAKEERNRHMQLYPGWSARDNYGLKKKRQSGGNTPILNNSHKKAPRENNSMVNSPGHLNHNSPHRYGQHQQHLINSPHMNSTKNPMQLENDCLNQKKCRARFGLEGQSQWCKHCRRKKKCTRFLEEDMLNHANNNSHTNNNMLNNYHNSSYNNHGISVSSNGNPSSVSSPRTNRSDNDDDDDDSMNEPDGDDILTRQVDSIEDDDDEEEDDDDEHHTNDDDSDEENKHHHHHHQQQQQQQPVSLVYKPIPSKIDSHQQAFQPPPPAHLYQPSMLPSHFAPNFHY</sequence>
<reference evidence="13" key="1">
    <citation type="submission" date="2021-02" db="EMBL/GenBank/DDBJ databases">
        <authorList>
            <person name="Nowell W R."/>
        </authorList>
    </citation>
    <scope>NUCLEOTIDE SEQUENCE</scope>
</reference>
<dbReference type="InterPro" id="IPR036910">
    <property type="entry name" value="HMG_box_dom_sf"/>
</dbReference>
<dbReference type="EMBL" id="CAJOBF010004951">
    <property type="protein sequence ID" value="CAF4158586.1"/>
    <property type="molecule type" value="Genomic_DNA"/>
</dbReference>
<comment type="similarity">
    <text evidence="2">Belongs to the TCF/LEF family.</text>
</comment>
<feature type="compositionally biased region" description="Basic and acidic residues" evidence="10">
    <location>
        <begin position="57"/>
        <end position="66"/>
    </location>
</feature>
<keyword evidence="5 9" id="KW-0238">DNA-binding</keyword>
<evidence type="ECO:0000256" key="2">
    <source>
        <dbReference type="ARBA" id="ARBA00006569"/>
    </source>
</evidence>
<dbReference type="SUPFAM" id="SSF47095">
    <property type="entry name" value="HMG-box"/>
    <property type="match status" value="1"/>
</dbReference>
<evidence type="ECO:0000256" key="5">
    <source>
        <dbReference type="ARBA" id="ARBA00023125"/>
    </source>
</evidence>
<keyword evidence="4" id="KW-0805">Transcription regulation</keyword>
<evidence type="ECO:0000313" key="14">
    <source>
        <dbReference type="EMBL" id="CAF3938369.1"/>
    </source>
</evidence>
<dbReference type="AlphaFoldDB" id="A0A816W6F7"/>
<dbReference type="InterPro" id="IPR009071">
    <property type="entry name" value="HMG_box_dom"/>
</dbReference>
<dbReference type="Pfam" id="PF00505">
    <property type="entry name" value="HMG_box"/>
    <property type="match status" value="1"/>
</dbReference>
<dbReference type="PANTHER" id="PTHR10373:SF38">
    <property type="entry name" value="PROTEIN PANGOLIN, ISOFORM J"/>
    <property type="match status" value="1"/>
</dbReference>
<feature type="compositionally biased region" description="Polar residues" evidence="10">
    <location>
        <begin position="38"/>
        <end position="55"/>
    </location>
</feature>
<keyword evidence="3" id="KW-0879">Wnt signaling pathway</keyword>
<feature type="DNA-binding region" description="HMG box" evidence="9">
    <location>
        <begin position="253"/>
        <end position="321"/>
    </location>
</feature>
<feature type="region of interest" description="Disordered" evidence="10">
    <location>
        <begin position="204"/>
        <end position="238"/>
    </location>
</feature>
<keyword evidence="8 9" id="KW-0539">Nucleus</keyword>